<name>A0ABW4YMH7_9BACL</name>
<evidence type="ECO:0000313" key="6">
    <source>
        <dbReference type="Proteomes" id="UP001597362"/>
    </source>
</evidence>
<keyword evidence="3" id="KW-0804">Transcription</keyword>
<dbReference type="PROSITE" id="PS01124">
    <property type="entry name" value="HTH_ARAC_FAMILY_2"/>
    <property type="match status" value="1"/>
</dbReference>
<evidence type="ECO:0000256" key="3">
    <source>
        <dbReference type="ARBA" id="ARBA00023163"/>
    </source>
</evidence>
<proteinExistence type="predicted"/>
<protein>
    <submittedName>
        <fullName evidence="5">Helix-turn-helix domain-containing protein</fullName>
    </submittedName>
</protein>
<organism evidence="5 6">
    <name type="scientific">Paenibacillus yanchengensis</name>
    <dbReference type="NCBI Taxonomy" id="2035833"/>
    <lineage>
        <taxon>Bacteria</taxon>
        <taxon>Bacillati</taxon>
        <taxon>Bacillota</taxon>
        <taxon>Bacilli</taxon>
        <taxon>Bacillales</taxon>
        <taxon>Paenibacillaceae</taxon>
        <taxon>Paenibacillus</taxon>
    </lineage>
</organism>
<dbReference type="Pfam" id="PF12833">
    <property type="entry name" value="HTH_18"/>
    <property type="match status" value="1"/>
</dbReference>
<evidence type="ECO:0000256" key="1">
    <source>
        <dbReference type="ARBA" id="ARBA00023015"/>
    </source>
</evidence>
<dbReference type="SMART" id="SM00342">
    <property type="entry name" value="HTH_ARAC"/>
    <property type="match status" value="1"/>
</dbReference>
<keyword evidence="1" id="KW-0805">Transcription regulation</keyword>
<dbReference type="SUPFAM" id="SSF46689">
    <property type="entry name" value="Homeodomain-like"/>
    <property type="match status" value="2"/>
</dbReference>
<dbReference type="InterPro" id="IPR009057">
    <property type="entry name" value="Homeodomain-like_sf"/>
</dbReference>
<reference evidence="6" key="1">
    <citation type="journal article" date="2019" name="Int. J. Syst. Evol. Microbiol.">
        <title>The Global Catalogue of Microorganisms (GCM) 10K type strain sequencing project: providing services to taxonomists for standard genome sequencing and annotation.</title>
        <authorList>
            <consortium name="The Broad Institute Genomics Platform"/>
            <consortium name="The Broad Institute Genome Sequencing Center for Infectious Disease"/>
            <person name="Wu L."/>
            <person name="Ma J."/>
        </authorList>
    </citation>
    <scope>NUCLEOTIDE SEQUENCE [LARGE SCALE GENOMIC DNA]</scope>
    <source>
        <strain evidence="6">GH52</strain>
    </source>
</reference>
<keyword evidence="2" id="KW-0238">DNA-binding</keyword>
<comment type="caution">
    <text evidence="5">The sequence shown here is derived from an EMBL/GenBank/DDBJ whole genome shotgun (WGS) entry which is preliminary data.</text>
</comment>
<gene>
    <name evidence="5" type="ORF">ACFSJH_13095</name>
</gene>
<dbReference type="InterPro" id="IPR018060">
    <property type="entry name" value="HTH_AraC"/>
</dbReference>
<dbReference type="Gene3D" id="1.10.10.60">
    <property type="entry name" value="Homeodomain-like"/>
    <property type="match status" value="1"/>
</dbReference>
<dbReference type="PANTHER" id="PTHR43280:SF2">
    <property type="entry name" value="HTH-TYPE TRANSCRIPTIONAL REGULATOR EXSA"/>
    <property type="match status" value="1"/>
</dbReference>
<dbReference type="SUPFAM" id="SSF51215">
    <property type="entry name" value="Regulatory protein AraC"/>
    <property type="match status" value="1"/>
</dbReference>
<evidence type="ECO:0000256" key="2">
    <source>
        <dbReference type="ARBA" id="ARBA00023125"/>
    </source>
</evidence>
<dbReference type="InterPro" id="IPR018062">
    <property type="entry name" value="HTH_AraC-typ_CS"/>
</dbReference>
<feature type="domain" description="HTH araC/xylS-type" evidence="4">
    <location>
        <begin position="194"/>
        <end position="292"/>
    </location>
</feature>
<keyword evidence="6" id="KW-1185">Reference proteome</keyword>
<dbReference type="Proteomes" id="UP001597362">
    <property type="component" value="Unassembled WGS sequence"/>
</dbReference>
<evidence type="ECO:0000313" key="5">
    <source>
        <dbReference type="EMBL" id="MFD2116659.1"/>
    </source>
</evidence>
<dbReference type="PANTHER" id="PTHR43280">
    <property type="entry name" value="ARAC-FAMILY TRANSCRIPTIONAL REGULATOR"/>
    <property type="match status" value="1"/>
</dbReference>
<dbReference type="EMBL" id="JBHUHO010000031">
    <property type="protein sequence ID" value="MFD2116659.1"/>
    <property type="molecule type" value="Genomic_DNA"/>
</dbReference>
<sequence>MTARMQVRSFIGAHEQEWEDPCFFQHQSVEITVILEGEGLLRWTNGQAEVDWLTGEKIALSVDKKAESVDEIQTKQARVEAGQVIIIPTNVSHSFHARTRIRFGVLLIDELHSLGNDLIDKIYTSVAANRLTTPAIISLSPLDKEQYELLFRQWLRMNYSTMKETQLQYETWVQLLLLFLYERCYLSAQAVSISFIADYIKQHLQTNIQVTTLAKLAGLSEEGLRKRFVKTYGMTPKNYQQMCRLSEAKWLLSSSDKDMQTIAEMIGFARLHSFSAWFKEMEAMSPTEWRKQQSLNH</sequence>
<dbReference type="InterPro" id="IPR037923">
    <property type="entry name" value="HTH-like"/>
</dbReference>
<accession>A0ABW4YMH7</accession>
<dbReference type="RefSeq" id="WP_377773066.1">
    <property type="nucleotide sequence ID" value="NZ_JBHUHO010000031.1"/>
</dbReference>
<evidence type="ECO:0000259" key="4">
    <source>
        <dbReference type="PROSITE" id="PS01124"/>
    </source>
</evidence>
<dbReference type="PROSITE" id="PS00041">
    <property type="entry name" value="HTH_ARAC_FAMILY_1"/>
    <property type="match status" value="1"/>
</dbReference>